<dbReference type="AlphaFoldDB" id="A0A6J5X8K9"/>
<feature type="domain" description="ELMO" evidence="1">
    <location>
        <begin position="1"/>
        <end position="80"/>
    </location>
</feature>
<organism evidence="3 5">
    <name type="scientific">Prunus armeniaca</name>
    <name type="common">Apricot</name>
    <name type="synonym">Armeniaca vulgaris</name>
    <dbReference type="NCBI Taxonomy" id="36596"/>
    <lineage>
        <taxon>Eukaryota</taxon>
        <taxon>Viridiplantae</taxon>
        <taxon>Streptophyta</taxon>
        <taxon>Embryophyta</taxon>
        <taxon>Tracheophyta</taxon>
        <taxon>Spermatophyta</taxon>
        <taxon>Magnoliopsida</taxon>
        <taxon>eudicotyledons</taxon>
        <taxon>Gunneridae</taxon>
        <taxon>Pentapetalae</taxon>
        <taxon>rosids</taxon>
        <taxon>fabids</taxon>
        <taxon>Rosales</taxon>
        <taxon>Rosaceae</taxon>
        <taxon>Amygdaloideae</taxon>
        <taxon>Amygdaleae</taxon>
        <taxon>Prunus</taxon>
    </lineage>
</organism>
<keyword evidence="5" id="KW-1185">Reference proteome</keyword>
<reference evidence="3 4" key="2">
    <citation type="submission" date="2020-05" db="EMBL/GenBank/DDBJ databases">
        <authorList>
            <person name="Campoy J."/>
            <person name="Schneeberger K."/>
            <person name="Spophaly S."/>
        </authorList>
    </citation>
    <scope>NUCLEOTIDE SEQUENCE [LARGE SCALE GENOMIC DNA]</scope>
    <source>
        <strain evidence="3">PruArmRojPasFocal</strain>
    </source>
</reference>
<sequence>MGWQGRDPSTDFRLSSLKLICCPRFCGQTCSVNLCWLLLDIFPVPIEKAGRNPAAWEYPFVVAGVNITFMIMQCLTLKPF</sequence>
<protein>
    <recommendedName>
        <fullName evidence="1">ELMO domain-containing protein</fullName>
    </recommendedName>
</protein>
<accession>A0A6J5X8K9</accession>
<evidence type="ECO:0000313" key="4">
    <source>
        <dbReference type="Proteomes" id="UP000507222"/>
    </source>
</evidence>
<evidence type="ECO:0000313" key="2">
    <source>
        <dbReference type="EMBL" id="CAB4277874.1"/>
    </source>
</evidence>
<dbReference type="PROSITE" id="PS51335">
    <property type="entry name" value="ELMO"/>
    <property type="match status" value="1"/>
</dbReference>
<dbReference type="Pfam" id="PF04727">
    <property type="entry name" value="ELMO_CED12"/>
    <property type="match status" value="1"/>
</dbReference>
<dbReference type="InterPro" id="IPR006816">
    <property type="entry name" value="ELMO_dom"/>
</dbReference>
<dbReference type="EMBL" id="CAEKDK010000004">
    <property type="protein sequence ID" value="CAB4277874.1"/>
    <property type="molecule type" value="Genomic_DNA"/>
</dbReference>
<dbReference type="PANTHER" id="PTHR12771:SF49">
    <property type="entry name" value="ELMO_CED-12 FAMILY PROTEIN"/>
    <property type="match status" value="1"/>
</dbReference>
<dbReference type="EMBL" id="CAEKKB010000004">
    <property type="protein sequence ID" value="CAB4308302.1"/>
    <property type="molecule type" value="Genomic_DNA"/>
</dbReference>
<proteinExistence type="predicted"/>
<dbReference type="PANTHER" id="PTHR12771">
    <property type="entry name" value="ENGULFMENT AND CELL MOTILITY"/>
    <property type="match status" value="1"/>
</dbReference>
<evidence type="ECO:0000313" key="3">
    <source>
        <dbReference type="EMBL" id="CAB4308302.1"/>
    </source>
</evidence>
<reference evidence="5" key="1">
    <citation type="journal article" date="2020" name="Genome Biol.">
        <title>Gamete binning: chromosome-level and haplotype-resolved genome assembly enabled by high-throughput single-cell sequencing of gamete genomes.</title>
        <authorList>
            <person name="Campoy J.A."/>
            <person name="Sun H."/>
            <person name="Goel M."/>
            <person name="Jiao W.-B."/>
            <person name="Folz-Donahue K."/>
            <person name="Wang N."/>
            <person name="Rubio M."/>
            <person name="Liu C."/>
            <person name="Kukat C."/>
            <person name="Ruiz D."/>
            <person name="Huettel B."/>
            <person name="Schneeberger K."/>
        </authorList>
    </citation>
    <scope>NUCLEOTIDE SEQUENCE [LARGE SCALE GENOMIC DNA]</scope>
    <source>
        <strain evidence="5">cv. Rojo Pasion</strain>
    </source>
</reference>
<dbReference type="InterPro" id="IPR050868">
    <property type="entry name" value="ELMO_domain-containing"/>
</dbReference>
<evidence type="ECO:0000259" key="1">
    <source>
        <dbReference type="PROSITE" id="PS51335"/>
    </source>
</evidence>
<dbReference type="OrthoDB" id="67155at2759"/>
<gene>
    <name evidence="2" type="ORF">CURHAP_LOCUS27861</name>
    <name evidence="3" type="ORF">ORAREDHAP_LOCUS27586</name>
</gene>
<name>A0A6J5X8K9_PRUAR</name>
<dbReference type="Proteomes" id="UP000507245">
    <property type="component" value="Unassembled WGS sequence"/>
</dbReference>
<evidence type="ECO:0000313" key="5">
    <source>
        <dbReference type="Proteomes" id="UP000507245"/>
    </source>
</evidence>
<dbReference type="Proteomes" id="UP000507222">
    <property type="component" value="Unassembled WGS sequence"/>
</dbReference>